<comment type="caution">
    <text evidence="2">The sequence shown here is derived from an EMBL/GenBank/DDBJ whole genome shotgun (WGS) entry which is preliminary data.</text>
</comment>
<dbReference type="PANTHER" id="PTHR21310:SF58">
    <property type="entry name" value="AMINOGLYCOSIDE PHOSPHOTRANSFERASE DOMAIN-CONTAINING PROTEIN"/>
    <property type="match status" value="1"/>
</dbReference>
<feature type="domain" description="Aminoglycoside phosphotransferase" evidence="1">
    <location>
        <begin position="1"/>
        <end position="142"/>
    </location>
</feature>
<dbReference type="Pfam" id="PF01636">
    <property type="entry name" value="APH"/>
    <property type="match status" value="1"/>
</dbReference>
<dbReference type="PANTHER" id="PTHR21310">
    <property type="entry name" value="AMINOGLYCOSIDE PHOSPHOTRANSFERASE-RELATED-RELATED"/>
    <property type="match status" value="1"/>
</dbReference>
<dbReference type="SUPFAM" id="SSF56112">
    <property type="entry name" value="Protein kinase-like (PK-like)"/>
    <property type="match status" value="1"/>
</dbReference>
<evidence type="ECO:0000313" key="2">
    <source>
        <dbReference type="EMBL" id="KAF4611092.1"/>
    </source>
</evidence>
<evidence type="ECO:0000259" key="1">
    <source>
        <dbReference type="Pfam" id="PF01636"/>
    </source>
</evidence>
<dbReference type="EMBL" id="JAACJL010000058">
    <property type="protein sequence ID" value="KAF4611092.1"/>
    <property type="molecule type" value="Genomic_DNA"/>
</dbReference>
<dbReference type="InterPro" id="IPR011009">
    <property type="entry name" value="Kinase-like_dom_sf"/>
</dbReference>
<dbReference type="Proteomes" id="UP000521872">
    <property type="component" value="Unassembled WGS sequence"/>
</dbReference>
<dbReference type="Gene3D" id="3.90.1200.10">
    <property type="match status" value="1"/>
</dbReference>
<dbReference type="InterPro" id="IPR002575">
    <property type="entry name" value="Aminoglycoside_PTrfase"/>
</dbReference>
<name>A0A8H4QIP9_9AGAR</name>
<accession>A0A8H4QIP9</accession>
<protein>
    <recommendedName>
        <fullName evidence="1">Aminoglycoside phosphotransferase domain-containing protein</fullName>
    </recommendedName>
</protein>
<reference evidence="2 3" key="1">
    <citation type="submission" date="2019-12" db="EMBL/GenBank/DDBJ databases">
        <authorList>
            <person name="Floudas D."/>
            <person name="Bentzer J."/>
            <person name="Ahren D."/>
            <person name="Johansson T."/>
            <person name="Persson P."/>
            <person name="Tunlid A."/>
        </authorList>
    </citation>
    <scope>NUCLEOTIDE SEQUENCE [LARGE SCALE GENOMIC DNA]</scope>
    <source>
        <strain evidence="2 3">CBS 102.39</strain>
    </source>
</reference>
<organism evidence="2 3">
    <name type="scientific">Agrocybe pediades</name>
    <dbReference type="NCBI Taxonomy" id="84607"/>
    <lineage>
        <taxon>Eukaryota</taxon>
        <taxon>Fungi</taxon>
        <taxon>Dikarya</taxon>
        <taxon>Basidiomycota</taxon>
        <taxon>Agaricomycotina</taxon>
        <taxon>Agaricomycetes</taxon>
        <taxon>Agaricomycetidae</taxon>
        <taxon>Agaricales</taxon>
        <taxon>Agaricineae</taxon>
        <taxon>Strophariaceae</taxon>
        <taxon>Agrocybe</taxon>
    </lineage>
</organism>
<dbReference type="InterPro" id="IPR051678">
    <property type="entry name" value="AGP_Transferase"/>
</dbReference>
<evidence type="ECO:0000313" key="3">
    <source>
        <dbReference type="Proteomes" id="UP000521872"/>
    </source>
</evidence>
<dbReference type="AlphaFoldDB" id="A0A8H4QIP9"/>
<keyword evidence="3" id="KW-1185">Reference proteome</keyword>
<gene>
    <name evidence="2" type="ORF">D9613_007153</name>
</gene>
<proteinExistence type="predicted"/>
<sequence length="197" mass="22482">MTGMEGDVLGDVFSEMSGDEISQVRRELGKVITQLHSIPGNRTVVEGPLPGLPCCDINRVDELEFGPFPTITAFHSYLLERIPPAIPLRQRYALVHSSPPEPTVFTYGDLNLRNIIVQRQPSSSGSTIQVSGIIDWTCAGWYSSYWEHTKAIYPQRRFKPWTDMWMGIAEDVIIADKQKENYMAKFEVEKEMWYYCG</sequence>